<gene>
    <name evidence="1" type="ORF">HMPREF0663_11996</name>
</gene>
<dbReference type="Proteomes" id="UP000005580">
    <property type="component" value="Unassembled WGS sequence"/>
</dbReference>
<sequence length="48" mass="5941">MYDNQEFVCVKQQNAANIRNIFYIYAFICTFYCVNKVKKQEAYFYYLM</sequence>
<protein>
    <submittedName>
        <fullName evidence="1">Uncharacterized protein</fullName>
    </submittedName>
</protein>
<organism evidence="1 2">
    <name type="scientific">Hoylesella oralis ATCC 33269</name>
    <dbReference type="NCBI Taxonomy" id="873533"/>
    <lineage>
        <taxon>Bacteria</taxon>
        <taxon>Pseudomonadati</taxon>
        <taxon>Bacteroidota</taxon>
        <taxon>Bacteroidia</taxon>
        <taxon>Bacteroidales</taxon>
        <taxon>Prevotellaceae</taxon>
        <taxon>Hoylesella</taxon>
    </lineage>
</organism>
<comment type="caution">
    <text evidence="1">The sequence shown here is derived from an EMBL/GenBank/DDBJ whole genome shotgun (WGS) entry which is preliminary data.</text>
</comment>
<evidence type="ECO:0000313" key="1">
    <source>
        <dbReference type="EMBL" id="EFZ35929.1"/>
    </source>
</evidence>
<name>E7RTC3_9BACT</name>
<dbReference type="HOGENOM" id="CLU_3156363_0_0_10"/>
<proteinExistence type="predicted"/>
<reference evidence="1" key="1">
    <citation type="submission" date="2011-01" db="EMBL/GenBank/DDBJ databases">
        <authorList>
            <person name="Muzny D."/>
            <person name="Qin X."/>
            <person name="Buhay C."/>
            <person name="Dugan-Rocha S."/>
            <person name="Ding Y."/>
            <person name="Chen G."/>
            <person name="Hawes A."/>
            <person name="Holder M."/>
            <person name="Jhangiani S."/>
            <person name="Johnson A."/>
            <person name="Khan Z."/>
            <person name="Li Z."/>
            <person name="Liu W."/>
            <person name="Liu X."/>
            <person name="Perez L."/>
            <person name="Shen H."/>
            <person name="Wang Q."/>
            <person name="Watt J."/>
            <person name="Xi L."/>
            <person name="Xin Y."/>
            <person name="Zhou J."/>
            <person name="Deng J."/>
            <person name="Jiang H."/>
            <person name="Liu Y."/>
            <person name="Qu J."/>
            <person name="Song X.-Z."/>
            <person name="Zhang L."/>
            <person name="Villasana D."/>
            <person name="Johnson A."/>
            <person name="Liu J."/>
            <person name="Liyanage D."/>
            <person name="Lorensuhewa L."/>
            <person name="Robinson T."/>
            <person name="Song A."/>
            <person name="Song B.-B."/>
            <person name="Dinh H."/>
            <person name="Thornton R."/>
            <person name="Coyle M."/>
            <person name="Francisco L."/>
            <person name="Jackson L."/>
            <person name="Javaid M."/>
            <person name="Korchina V."/>
            <person name="Kovar C."/>
            <person name="Mata R."/>
            <person name="Mathew T."/>
            <person name="Ngo R."/>
            <person name="Nguyen L."/>
            <person name="Nguyen N."/>
            <person name="Okwuonu G."/>
            <person name="Ongeri F."/>
            <person name="Pham C."/>
            <person name="Simmons D."/>
            <person name="Wilczek-Boney K."/>
            <person name="Hale W."/>
            <person name="Jakkamsetti A."/>
            <person name="Pham P."/>
            <person name="Ruth R."/>
            <person name="San Lucas F."/>
            <person name="Warren J."/>
            <person name="Zhang J."/>
            <person name="Zhao Z."/>
            <person name="Zhou C."/>
            <person name="Zhu D."/>
            <person name="Lee S."/>
            <person name="Bess C."/>
            <person name="Blankenburg K."/>
            <person name="Forbes L."/>
            <person name="Fu Q."/>
            <person name="Gubbala S."/>
            <person name="Hirani K."/>
            <person name="Jayaseelan J.C."/>
            <person name="Lara F."/>
            <person name="Munidasa M."/>
            <person name="Palculict T."/>
            <person name="Patil S."/>
            <person name="Pu L.-L."/>
            <person name="Saada N."/>
            <person name="Tang L."/>
            <person name="Weissenberger G."/>
            <person name="Zhu Y."/>
            <person name="Hemphill L."/>
            <person name="Shang Y."/>
            <person name="Youmans B."/>
            <person name="Ayvaz T."/>
            <person name="Ross M."/>
            <person name="Santibanez J."/>
            <person name="Aqrawi P."/>
            <person name="Gross S."/>
            <person name="Joshi V."/>
            <person name="Fowler G."/>
            <person name="Nazareth L."/>
            <person name="Reid J."/>
            <person name="Worley K."/>
            <person name="Petrosino J."/>
            <person name="Highlander S."/>
            <person name="Gibbs R."/>
        </authorList>
    </citation>
    <scope>NUCLEOTIDE SEQUENCE [LARGE SCALE GENOMIC DNA]</scope>
    <source>
        <strain evidence="1">ATCC 33269</strain>
    </source>
</reference>
<evidence type="ECO:0000313" key="2">
    <source>
        <dbReference type="Proteomes" id="UP000005580"/>
    </source>
</evidence>
<accession>E7RTC3</accession>
<keyword evidence="2" id="KW-1185">Reference proteome</keyword>
<dbReference type="EMBL" id="AEPE02000006">
    <property type="protein sequence ID" value="EFZ35929.1"/>
    <property type="molecule type" value="Genomic_DNA"/>
</dbReference>
<dbReference type="AlphaFoldDB" id="E7RTC3"/>